<dbReference type="SMART" id="SM00471">
    <property type="entry name" value="HDc"/>
    <property type="match status" value="1"/>
</dbReference>
<sequence>MPIIPITQIQVGDRLGSDVQTPLGSVLLQQGRVLSDRDAEILQAYMIPSVDIIRNGLEEQRSDTAAEEMAATVEVKLTSLQHEFLNMEKLFKRIMSMLSSGLKLPVLDLRNGLNALIDFMDEYNVLTFLAPQSPGTVDVLVRNSVLCAMTSYQLAKWNKMPEKDWLPIAMAGLLHDIGNIRVDQAILNKPTRLTSEEVQEMRQHTVYGFRMLEGSTSMNQGVWLTALQHHERIDGSGYPMKVKGDKIHPYAKIVAIADVYHAMTSNRNYRKAESPYLVLEELHSGSFGKLDPLYVQTFIERTTQFHNGVFVKLNNGNVGEIVFTDRNHPTRPMVSINGQIVNLGQNRQLFICEVFATK</sequence>
<dbReference type="Pfam" id="PF13487">
    <property type="entry name" value="HD_5"/>
    <property type="match status" value="1"/>
</dbReference>
<name>A0A7Z2VMS4_9BACL</name>
<dbReference type="EMBL" id="CP051680">
    <property type="protein sequence ID" value="QJD85799.1"/>
    <property type="molecule type" value="Genomic_DNA"/>
</dbReference>
<accession>A0A7Z2VMS4</accession>
<protein>
    <submittedName>
        <fullName evidence="2">HD-GYP domain-containing protein</fullName>
    </submittedName>
</protein>
<dbReference type="Gene3D" id="1.10.3210.10">
    <property type="entry name" value="Hypothetical protein af1432"/>
    <property type="match status" value="1"/>
</dbReference>
<dbReference type="KEGG" id="cheb:HH215_23170"/>
<evidence type="ECO:0000259" key="1">
    <source>
        <dbReference type="PROSITE" id="PS51832"/>
    </source>
</evidence>
<evidence type="ECO:0000313" key="3">
    <source>
        <dbReference type="Proteomes" id="UP000502248"/>
    </source>
</evidence>
<dbReference type="AlphaFoldDB" id="A0A7Z2VMS4"/>
<reference evidence="2 3" key="1">
    <citation type="submission" date="2020-04" db="EMBL/GenBank/DDBJ databases">
        <title>Genome sequencing of novel species.</title>
        <authorList>
            <person name="Heo J."/>
            <person name="Kim S.-J."/>
            <person name="Kim J.-S."/>
            <person name="Hong S.-B."/>
            <person name="Kwon S.-W."/>
        </authorList>
    </citation>
    <scope>NUCLEOTIDE SEQUENCE [LARGE SCALE GENOMIC DNA]</scope>
    <source>
        <strain evidence="2 3">MFER-1</strain>
    </source>
</reference>
<evidence type="ECO:0000313" key="2">
    <source>
        <dbReference type="EMBL" id="QJD85799.1"/>
    </source>
</evidence>
<gene>
    <name evidence="2" type="ORF">HH215_23170</name>
</gene>
<dbReference type="CDD" id="cd00077">
    <property type="entry name" value="HDc"/>
    <property type="match status" value="1"/>
</dbReference>
<keyword evidence="3" id="KW-1185">Reference proteome</keyword>
<dbReference type="Proteomes" id="UP000502248">
    <property type="component" value="Chromosome"/>
</dbReference>
<dbReference type="PROSITE" id="PS51832">
    <property type="entry name" value="HD_GYP"/>
    <property type="match status" value="1"/>
</dbReference>
<feature type="domain" description="HD-GYP" evidence="1">
    <location>
        <begin position="118"/>
        <end position="314"/>
    </location>
</feature>
<dbReference type="PANTHER" id="PTHR43155">
    <property type="entry name" value="CYCLIC DI-GMP PHOSPHODIESTERASE PA4108-RELATED"/>
    <property type="match status" value="1"/>
</dbReference>
<dbReference type="InterPro" id="IPR037522">
    <property type="entry name" value="HD_GYP_dom"/>
</dbReference>
<organism evidence="2 3">
    <name type="scientific">Cohnella herbarum</name>
    <dbReference type="NCBI Taxonomy" id="2728023"/>
    <lineage>
        <taxon>Bacteria</taxon>
        <taxon>Bacillati</taxon>
        <taxon>Bacillota</taxon>
        <taxon>Bacilli</taxon>
        <taxon>Bacillales</taxon>
        <taxon>Paenibacillaceae</taxon>
        <taxon>Cohnella</taxon>
    </lineage>
</organism>
<dbReference type="InterPro" id="IPR003607">
    <property type="entry name" value="HD/PDEase_dom"/>
</dbReference>
<dbReference type="RefSeq" id="WP_169282056.1">
    <property type="nucleotide sequence ID" value="NZ_CP051680.1"/>
</dbReference>
<proteinExistence type="predicted"/>
<dbReference type="SUPFAM" id="SSF109604">
    <property type="entry name" value="HD-domain/PDEase-like"/>
    <property type="match status" value="1"/>
</dbReference>
<dbReference type="PANTHER" id="PTHR43155:SF2">
    <property type="entry name" value="CYCLIC DI-GMP PHOSPHODIESTERASE PA4108"/>
    <property type="match status" value="1"/>
</dbReference>